<dbReference type="InterPro" id="IPR001810">
    <property type="entry name" value="F-box_dom"/>
</dbReference>
<dbReference type="STRING" id="65357.A0A024GMA2"/>
<dbReference type="InterPro" id="IPR050776">
    <property type="entry name" value="Ank_Repeat/CDKN_Inhibitor"/>
</dbReference>
<feature type="repeat" description="ANK" evidence="3">
    <location>
        <begin position="150"/>
        <end position="182"/>
    </location>
</feature>
<evidence type="ECO:0000256" key="4">
    <source>
        <dbReference type="SAM" id="MobiDB-lite"/>
    </source>
</evidence>
<sequence length="347" mass="39898">MEPRLQKACKFTTNLTRTQDTNFADVADTFRKKSVRFCQVTHVLGIETNKLNEQVLVAAERGKYQQMYLLVHQRIDPKYCRGMQGYTPLHYAAARGHLEIIKLLVGLGWDTDIRNDISETALHLACYHGHLMIAEYLLEAFADINAVTVENESPLFYATRKGFQSIVRLLIRRECDLLIRNKYGDVAEDEVSLDELKEDFEIGKKDHQRLQDSQGKVAGNTRMKLERKLTQAVRERILGFLDLRSLCTAMQMSYRWHRAADAVHLWRNLGVSRWEMQLSTTMGFGYTGSLISNLHRKRLVSQRPRTTHLGVLKANLGIACRSDSMWSPNRPQSAVPLQSSMRRSIQM</sequence>
<dbReference type="PROSITE" id="PS50297">
    <property type="entry name" value="ANK_REP_REGION"/>
    <property type="match status" value="2"/>
</dbReference>
<dbReference type="OrthoDB" id="61473at2759"/>
<dbReference type="InParanoid" id="A0A024GMA2"/>
<organism evidence="6 7">
    <name type="scientific">Albugo candida</name>
    <dbReference type="NCBI Taxonomy" id="65357"/>
    <lineage>
        <taxon>Eukaryota</taxon>
        <taxon>Sar</taxon>
        <taxon>Stramenopiles</taxon>
        <taxon>Oomycota</taxon>
        <taxon>Peronosporomycetes</taxon>
        <taxon>Albuginales</taxon>
        <taxon>Albuginaceae</taxon>
        <taxon>Albugo</taxon>
    </lineage>
</organism>
<dbReference type="InterPro" id="IPR036047">
    <property type="entry name" value="F-box-like_dom_sf"/>
</dbReference>
<dbReference type="SUPFAM" id="SSF81383">
    <property type="entry name" value="F-box domain"/>
    <property type="match status" value="1"/>
</dbReference>
<dbReference type="Pfam" id="PF12796">
    <property type="entry name" value="Ank_2"/>
    <property type="match status" value="1"/>
</dbReference>
<feature type="repeat" description="ANK" evidence="3">
    <location>
        <begin position="117"/>
        <end position="149"/>
    </location>
</feature>
<dbReference type="Pfam" id="PF12937">
    <property type="entry name" value="F-box-like"/>
    <property type="match status" value="1"/>
</dbReference>
<proteinExistence type="predicted"/>
<dbReference type="Proteomes" id="UP000053237">
    <property type="component" value="Unassembled WGS sequence"/>
</dbReference>
<dbReference type="InterPro" id="IPR036770">
    <property type="entry name" value="Ankyrin_rpt-contain_sf"/>
</dbReference>
<dbReference type="Gene3D" id="1.20.1280.50">
    <property type="match status" value="1"/>
</dbReference>
<dbReference type="PROSITE" id="PS50088">
    <property type="entry name" value="ANK_REPEAT"/>
    <property type="match status" value="3"/>
</dbReference>
<dbReference type="SMART" id="SM00248">
    <property type="entry name" value="ANK"/>
    <property type="match status" value="3"/>
</dbReference>
<feature type="region of interest" description="Disordered" evidence="4">
    <location>
        <begin position="327"/>
        <end position="347"/>
    </location>
</feature>
<feature type="domain" description="F-box" evidence="5">
    <location>
        <begin position="236"/>
        <end position="269"/>
    </location>
</feature>
<gene>
    <name evidence="6" type="ORF">BN9_084590</name>
</gene>
<dbReference type="InterPro" id="IPR002110">
    <property type="entry name" value="Ankyrin_rpt"/>
</dbReference>
<keyword evidence="1" id="KW-0677">Repeat</keyword>
<dbReference type="AlphaFoldDB" id="A0A024GMA2"/>
<dbReference type="EMBL" id="CAIX01000170">
    <property type="protein sequence ID" value="CCI47452.1"/>
    <property type="molecule type" value="Genomic_DNA"/>
</dbReference>
<comment type="caution">
    <text evidence="6">The sequence shown here is derived from an EMBL/GenBank/DDBJ whole genome shotgun (WGS) entry which is preliminary data.</text>
</comment>
<protein>
    <recommendedName>
        <fullName evidence="5">F-box domain-containing protein</fullName>
    </recommendedName>
</protein>
<dbReference type="Gene3D" id="1.25.40.20">
    <property type="entry name" value="Ankyrin repeat-containing domain"/>
    <property type="match status" value="1"/>
</dbReference>
<feature type="repeat" description="ANK" evidence="3">
    <location>
        <begin position="84"/>
        <end position="116"/>
    </location>
</feature>
<reference evidence="6 7" key="1">
    <citation type="submission" date="2012-05" db="EMBL/GenBank/DDBJ databases">
        <title>Recombination and specialization in a pathogen metapopulation.</title>
        <authorList>
            <person name="Gardiner A."/>
            <person name="Kemen E."/>
            <person name="Schultz-Larsen T."/>
            <person name="MacLean D."/>
            <person name="Van Oosterhout C."/>
            <person name="Jones J.D.G."/>
        </authorList>
    </citation>
    <scope>NUCLEOTIDE SEQUENCE [LARGE SCALE GENOMIC DNA]</scope>
    <source>
        <strain evidence="6 7">Ac Nc2</strain>
    </source>
</reference>
<evidence type="ECO:0000256" key="2">
    <source>
        <dbReference type="ARBA" id="ARBA00023043"/>
    </source>
</evidence>
<accession>A0A024GMA2</accession>
<dbReference type="PANTHER" id="PTHR24201">
    <property type="entry name" value="ANK_REP_REGION DOMAIN-CONTAINING PROTEIN"/>
    <property type="match status" value="1"/>
</dbReference>
<evidence type="ECO:0000313" key="6">
    <source>
        <dbReference type="EMBL" id="CCI47452.1"/>
    </source>
</evidence>
<keyword evidence="2 3" id="KW-0040">ANK repeat</keyword>
<keyword evidence="7" id="KW-1185">Reference proteome</keyword>
<evidence type="ECO:0000313" key="7">
    <source>
        <dbReference type="Proteomes" id="UP000053237"/>
    </source>
</evidence>
<dbReference type="Pfam" id="PF00023">
    <property type="entry name" value="Ank"/>
    <property type="match status" value="1"/>
</dbReference>
<dbReference type="PRINTS" id="PR01415">
    <property type="entry name" value="ANKYRIN"/>
</dbReference>
<name>A0A024GMA2_9STRA</name>
<evidence type="ECO:0000256" key="1">
    <source>
        <dbReference type="ARBA" id="ARBA00022737"/>
    </source>
</evidence>
<evidence type="ECO:0000256" key="3">
    <source>
        <dbReference type="PROSITE-ProRule" id="PRU00023"/>
    </source>
</evidence>
<evidence type="ECO:0000259" key="5">
    <source>
        <dbReference type="Pfam" id="PF12937"/>
    </source>
</evidence>
<dbReference type="SUPFAM" id="SSF48403">
    <property type="entry name" value="Ankyrin repeat"/>
    <property type="match status" value="1"/>
</dbReference>